<reference evidence="1" key="1">
    <citation type="journal article" date="2011" name="PLoS Biol.">
        <title>Gene gain and loss during evolution of obligate parasitism in the white rust pathogen of Arabidopsis thaliana.</title>
        <authorList>
            <person name="Kemen E."/>
            <person name="Gardiner A."/>
            <person name="Schultz-Larsen T."/>
            <person name="Kemen A.C."/>
            <person name="Balmuth A.L."/>
            <person name="Robert-Seilaniantz A."/>
            <person name="Bailey K."/>
            <person name="Holub E."/>
            <person name="Studholme D.J."/>
            <person name="Maclean D."/>
            <person name="Jones J.D."/>
        </authorList>
    </citation>
    <scope>NUCLEOTIDE SEQUENCE</scope>
</reference>
<sequence>MTSCLFYIQSHPVTPSFCRRCRGTELSNTSENYAVKLLLSVQCTSECHGDSTAICFWNNSLSDAYRTSHGFGDSHGDNRKIESRKRAVRLANAKTVYSTELFRVGFSPFYHL</sequence>
<protein>
    <submittedName>
        <fullName evidence="1">AlNc14C1G186 protein</fullName>
    </submittedName>
</protein>
<accession>F0VZ45</accession>
<gene>
    <name evidence="1" type="primary">AlNc14C1G186</name>
    <name evidence="1" type="ORF">ALNC14_002030</name>
</gene>
<organism evidence="1">
    <name type="scientific">Albugo laibachii Nc14</name>
    <dbReference type="NCBI Taxonomy" id="890382"/>
    <lineage>
        <taxon>Eukaryota</taxon>
        <taxon>Sar</taxon>
        <taxon>Stramenopiles</taxon>
        <taxon>Oomycota</taxon>
        <taxon>Peronosporomycetes</taxon>
        <taxon>Albuginales</taxon>
        <taxon>Albuginaceae</taxon>
        <taxon>Albugo</taxon>
    </lineage>
</organism>
<proteinExistence type="predicted"/>
<dbReference type="HOGENOM" id="CLU_2150559_0_0_1"/>
<dbReference type="EMBL" id="FR824046">
    <property type="protein sequence ID" value="CCA14060.1"/>
    <property type="molecule type" value="Genomic_DNA"/>
</dbReference>
<name>F0VZ45_9STRA</name>
<dbReference type="AlphaFoldDB" id="F0VZ45"/>
<reference evidence="1" key="2">
    <citation type="submission" date="2011-02" db="EMBL/GenBank/DDBJ databases">
        <authorList>
            <person name="MacLean D."/>
        </authorList>
    </citation>
    <scope>NUCLEOTIDE SEQUENCE</scope>
</reference>
<evidence type="ECO:0000313" key="1">
    <source>
        <dbReference type="EMBL" id="CCA14060.1"/>
    </source>
</evidence>